<evidence type="ECO:0000313" key="2">
    <source>
        <dbReference type="EMBL" id="NWB94857.1"/>
    </source>
</evidence>
<gene>
    <name evidence="2" type="ORF">HX882_03005</name>
</gene>
<dbReference type="Proteomes" id="UP000539985">
    <property type="component" value="Unassembled WGS sequence"/>
</dbReference>
<dbReference type="Pfam" id="PF00717">
    <property type="entry name" value="Peptidase_S24"/>
    <property type="match status" value="1"/>
</dbReference>
<dbReference type="AlphaFoldDB" id="A0A7Y7X9V8"/>
<proteinExistence type="predicted"/>
<protein>
    <submittedName>
        <fullName evidence="2">S24 family peptidase</fullName>
    </submittedName>
</protein>
<dbReference type="InterPro" id="IPR039418">
    <property type="entry name" value="LexA-like"/>
</dbReference>
<feature type="domain" description="Peptidase S24/S26A/S26B/S26C" evidence="1">
    <location>
        <begin position="36"/>
        <end position="91"/>
    </location>
</feature>
<dbReference type="EMBL" id="JACAQB010000003">
    <property type="protein sequence ID" value="NWB94857.1"/>
    <property type="molecule type" value="Genomic_DNA"/>
</dbReference>
<evidence type="ECO:0000259" key="1">
    <source>
        <dbReference type="Pfam" id="PF00717"/>
    </source>
</evidence>
<dbReference type="Gene3D" id="2.10.109.10">
    <property type="entry name" value="Umud Fragment, subunit A"/>
    <property type="match status" value="1"/>
</dbReference>
<evidence type="ECO:0000313" key="3">
    <source>
        <dbReference type="Proteomes" id="UP000539985"/>
    </source>
</evidence>
<sequence>MATGHRNLPVTLTPTLARASTGGHDPTRHVAAAPHRSMEPLHGHIVVALLNNDPVCKRLCKQGPEVILKSDNPRYPARYVMEGDELSIWGISHPFFHACAPLDI</sequence>
<dbReference type="InterPro" id="IPR036286">
    <property type="entry name" value="LexA/Signal_pep-like_sf"/>
</dbReference>
<accession>A0A7Y7X9V8</accession>
<dbReference type="SUPFAM" id="SSF51306">
    <property type="entry name" value="LexA/Signal peptidase"/>
    <property type="match status" value="1"/>
</dbReference>
<comment type="caution">
    <text evidence="2">The sequence shown here is derived from an EMBL/GenBank/DDBJ whole genome shotgun (WGS) entry which is preliminary data.</text>
</comment>
<dbReference type="CDD" id="cd06529">
    <property type="entry name" value="S24_LexA-like"/>
    <property type="match status" value="1"/>
</dbReference>
<organism evidence="2 3">
    <name type="scientific">Pseudomonas gingeri</name>
    <dbReference type="NCBI Taxonomy" id="117681"/>
    <lineage>
        <taxon>Bacteria</taxon>
        <taxon>Pseudomonadati</taxon>
        <taxon>Pseudomonadota</taxon>
        <taxon>Gammaproteobacteria</taxon>
        <taxon>Pseudomonadales</taxon>
        <taxon>Pseudomonadaceae</taxon>
        <taxon>Pseudomonas</taxon>
    </lineage>
</organism>
<name>A0A7Y7X9V8_9PSED</name>
<dbReference type="InterPro" id="IPR015927">
    <property type="entry name" value="Peptidase_S24_S26A/B/C"/>
</dbReference>
<reference evidence="2 3" key="1">
    <citation type="submission" date="2020-04" db="EMBL/GenBank/DDBJ databases">
        <title>Molecular characterization of pseudomonads from Agaricus bisporus reveal novel blotch 2 pathogens in Western Europe.</title>
        <authorList>
            <person name="Taparia T."/>
            <person name="Krijger M."/>
            <person name="Haynes E."/>
            <person name="Elpinstone J.G."/>
            <person name="Noble R."/>
            <person name="Van Der Wolf J."/>
        </authorList>
    </citation>
    <scope>NUCLEOTIDE SEQUENCE [LARGE SCALE GENOMIC DNA]</scope>
    <source>
        <strain evidence="2 3">H7001</strain>
    </source>
</reference>